<protein>
    <recommendedName>
        <fullName evidence="3">Tc1-like transposase DDE domain-containing protein</fullName>
    </recommendedName>
</protein>
<name>A0A3M7PFL9_BRAPC</name>
<comment type="caution">
    <text evidence="1">The sequence shown here is derived from an EMBL/GenBank/DDBJ whole genome shotgun (WGS) entry which is preliminary data.</text>
</comment>
<dbReference type="Proteomes" id="UP000276133">
    <property type="component" value="Unassembled WGS sequence"/>
</dbReference>
<keyword evidence="2" id="KW-1185">Reference proteome</keyword>
<dbReference type="AlphaFoldDB" id="A0A3M7PFL9"/>
<dbReference type="InterPro" id="IPR036397">
    <property type="entry name" value="RNaseH_sf"/>
</dbReference>
<proteinExistence type="predicted"/>
<evidence type="ECO:0008006" key="3">
    <source>
        <dbReference type="Google" id="ProtNLM"/>
    </source>
</evidence>
<organism evidence="1 2">
    <name type="scientific">Brachionus plicatilis</name>
    <name type="common">Marine rotifer</name>
    <name type="synonym">Brachionus muelleri</name>
    <dbReference type="NCBI Taxonomy" id="10195"/>
    <lineage>
        <taxon>Eukaryota</taxon>
        <taxon>Metazoa</taxon>
        <taxon>Spiralia</taxon>
        <taxon>Gnathifera</taxon>
        <taxon>Rotifera</taxon>
        <taxon>Eurotatoria</taxon>
        <taxon>Monogononta</taxon>
        <taxon>Pseudotrocha</taxon>
        <taxon>Ploima</taxon>
        <taxon>Brachionidae</taxon>
        <taxon>Brachionus</taxon>
    </lineage>
</organism>
<gene>
    <name evidence="1" type="ORF">BpHYR1_033817</name>
</gene>
<sequence>MKINFTCNVKTTTQSIVLYCATFLNFNNIAWIKSPLKSSYLNPIELMRNELKQHVRKRMILSETDAEMTEIKVILEKNENWSNHRIILKCK</sequence>
<reference evidence="1 2" key="1">
    <citation type="journal article" date="2018" name="Sci. Rep.">
        <title>Genomic signatures of local adaptation to the degree of environmental predictability in rotifers.</title>
        <authorList>
            <person name="Franch-Gras L."/>
            <person name="Hahn C."/>
            <person name="Garcia-Roger E.M."/>
            <person name="Carmona M.J."/>
            <person name="Serra M."/>
            <person name="Gomez A."/>
        </authorList>
    </citation>
    <scope>NUCLEOTIDE SEQUENCE [LARGE SCALE GENOMIC DNA]</scope>
    <source>
        <strain evidence="1">HYR1</strain>
    </source>
</reference>
<dbReference type="GO" id="GO:0003676">
    <property type="term" value="F:nucleic acid binding"/>
    <property type="evidence" value="ECO:0007669"/>
    <property type="project" value="InterPro"/>
</dbReference>
<dbReference type="OrthoDB" id="4843387at2759"/>
<evidence type="ECO:0000313" key="1">
    <source>
        <dbReference type="EMBL" id="RMZ97916.1"/>
    </source>
</evidence>
<evidence type="ECO:0000313" key="2">
    <source>
        <dbReference type="Proteomes" id="UP000276133"/>
    </source>
</evidence>
<dbReference type="Gene3D" id="3.30.420.10">
    <property type="entry name" value="Ribonuclease H-like superfamily/Ribonuclease H"/>
    <property type="match status" value="1"/>
</dbReference>
<dbReference type="EMBL" id="REGN01011105">
    <property type="protein sequence ID" value="RMZ97916.1"/>
    <property type="molecule type" value="Genomic_DNA"/>
</dbReference>
<accession>A0A3M7PFL9</accession>